<dbReference type="EMBL" id="BMAO01033687">
    <property type="protein sequence ID" value="GFQ91132.1"/>
    <property type="molecule type" value="Genomic_DNA"/>
</dbReference>
<dbReference type="AlphaFoldDB" id="A0A8X6FX06"/>
<protein>
    <submittedName>
        <fullName evidence="1">Uncharacterized protein</fullName>
    </submittedName>
</protein>
<organism evidence="1 2">
    <name type="scientific">Trichonephila clavata</name>
    <name type="common">Joro spider</name>
    <name type="synonym">Nephila clavata</name>
    <dbReference type="NCBI Taxonomy" id="2740835"/>
    <lineage>
        <taxon>Eukaryota</taxon>
        <taxon>Metazoa</taxon>
        <taxon>Ecdysozoa</taxon>
        <taxon>Arthropoda</taxon>
        <taxon>Chelicerata</taxon>
        <taxon>Arachnida</taxon>
        <taxon>Araneae</taxon>
        <taxon>Araneomorphae</taxon>
        <taxon>Entelegynae</taxon>
        <taxon>Araneoidea</taxon>
        <taxon>Nephilidae</taxon>
        <taxon>Trichonephila</taxon>
    </lineage>
</organism>
<accession>A0A8X6FX06</accession>
<proteinExistence type="predicted"/>
<evidence type="ECO:0000313" key="2">
    <source>
        <dbReference type="Proteomes" id="UP000887116"/>
    </source>
</evidence>
<name>A0A8X6FX06_TRICU</name>
<sequence>MNVVPCRKEHYATPPLILGGRVSVRPSRMHQNASSVGPAYCYKSFHSSTNAMPCRNEHEVTPPCIPGGRVAVRLSRINQNLRSVVPELCL</sequence>
<gene>
    <name evidence="1" type="ORF">TNCT_618381</name>
</gene>
<comment type="caution">
    <text evidence="1">The sequence shown here is derived from an EMBL/GenBank/DDBJ whole genome shotgun (WGS) entry which is preliminary data.</text>
</comment>
<dbReference type="Proteomes" id="UP000887116">
    <property type="component" value="Unassembled WGS sequence"/>
</dbReference>
<evidence type="ECO:0000313" key="1">
    <source>
        <dbReference type="EMBL" id="GFQ91132.1"/>
    </source>
</evidence>
<reference evidence="1" key="1">
    <citation type="submission" date="2020-07" db="EMBL/GenBank/DDBJ databases">
        <title>Multicomponent nature underlies the extraordinary mechanical properties of spider dragline silk.</title>
        <authorList>
            <person name="Kono N."/>
            <person name="Nakamura H."/>
            <person name="Mori M."/>
            <person name="Yoshida Y."/>
            <person name="Ohtoshi R."/>
            <person name="Malay A.D."/>
            <person name="Moran D.A.P."/>
            <person name="Tomita M."/>
            <person name="Numata K."/>
            <person name="Arakawa K."/>
        </authorList>
    </citation>
    <scope>NUCLEOTIDE SEQUENCE</scope>
</reference>
<keyword evidence="2" id="KW-1185">Reference proteome</keyword>